<dbReference type="AlphaFoldDB" id="A0A8J2RL65"/>
<dbReference type="OrthoDB" id="550577at2759"/>
<accession>A0A8J2RL65</accession>
<keyword evidence="2" id="KW-1185">Reference proteome</keyword>
<evidence type="ECO:0000313" key="1">
    <source>
        <dbReference type="EMBL" id="CAH0104526.1"/>
    </source>
</evidence>
<dbReference type="Proteomes" id="UP000789390">
    <property type="component" value="Unassembled WGS sequence"/>
</dbReference>
<name>A0A8J2RL65_9CRUS</name>
<dbReference type="EMBL" id="CAKKLH010000146">
    <property type="protein sequence ID" value="CAH0104526.1"/>
    <property type="molecule type" value="Genomic_DNA"/>
</dbReference>
<reference evidence="1" key="1">
    <citation type="submission" date="2021-11" db="EMBL/GenBank/DDBJ databases">
        <authorList>
            <person name="Schell T."/>
        </authorList>
    </citation>
    <scope>NUCLEOTIDE SEQUENCE</scope>
    <source>
        <strain evidence="1">M5</strain>
    </source>
</reference>
<sequence>MFIRGGIDDKVFRPLCMNAETSECSISIQVNSLGTGTPWTSYDAWRNGDTKLEWFGTQAGLGTYLGSSAFGTPLAWTKSNSTLPEYQKLTKWGDYHHMVDFDMDCSETEGGWFDVKAYINNFASGWETDIVPSPCTGSGTTGPSSLFWYQKSPEPLRIDLGLAFTVSRLLNGSLNINGNITSF</sequence>
<gene>
    <name evidence="1" type="ORF">DGAL_LOCUS7433</name>
</gene>
<evidence type="ECO:0000313" key="2">
    <source>
        <dbReference type="Proteomes" id="UP000789390"/>
    </source>
</evidence>
<proteinExistence type="predicted"/>
<comment type="caution">
    <text evidence="1">The sequence shown here is derived from an EMBL/GenBank/DDBJ whole genome shotgun (WGS) entry which is preliminary data.</text>
</comment>
<protein>
    <submittedName>
        <fullName evidence="1">Uncharacterized protein</fullName>
    </submittedName>
</protein>
<organism evidence="1 2">
    <name type="scientific">Daphnia galeata</name>
    <dbReference type="NCBI Taxonomy" id="27404"/>
    <lineage>
        <taxon>Eukaryota</taxon>
        <taxon>Metazoa</taxon>
        <taxon>Ecdysozoa</taxon>
        <taxon>Arthropoda</taxon>
        <taxon>Crustacea</taxon>
        <taxon>Branchiopoda</taxon>
        <taxon>Diplostraca</taxon>
        <taxon>Cladocera</taxon>
        <taxon>Anomopoda</taxon>
        <taxon>Daphniidae</taxon>
        <taxon>Daphnia</taxon>
    </lineage>
</organism>